<proteinExistence type="predicted"/>
<organism evidence="2 3">
    <name type="scientific">Acidiphilium cryptum (strain JF-5)</name>
    <dbReference type="NCBI Taxonomy" id="349163"/>
    <lineage>
        <taxon>Bacteria</taxon>
        <taxon>Pseudomonadati</taxon>
        <taxon>Pseudomonadota</taxon>
        <taxon>Alphaproteobacteria</taxon>
        <taxon>Acetobacterales</taxon>
        <taxon>Acidocellaceae</taxon>
        <taxon>Acidiphilium</taxon>
    </lineage>
</organism>
<protein>
    <submittedName>
        <fullName evidence="2">Uncharacterized protein</fullName>
    </submittedName>
</protein>
<feature type="region of interest" description="Disordered" evidence="1">
    <location>
        <begin position="1"/>
        <end position="22"/>
    </location>
</feature>
<name>A5FT32_ACICJ</name>
<keyword evidence="2" id="KW-0614">Plasmid</keyword>
<reference evidence="2 3" key="1">
    <citation type="submission" date="2007-05" db="EMBL/GenBank/DDBJ databases">
        <title>Complete sequence of plasmid1 pACRY01 of Acidiphilium cryptum JF-5.</title>
        <authorList>
            <consortium name="US DOE Joint Genome Institute"/>
            <person name="Copeland A."/>
            <person name="Lucas S."/>
            <person name="Lapidus A."/>
            <person name="Barry K."/>
            <person name="Detter J.C."/>
            <person name="Glavina del Rio T."/>
            <person name="Hammon N."/>
            <person name="Israni S."/>
            <person name="Dalin E."/>
            <person name="Tice H."/>
            <person name="Pitluck S."/>
            <person name="Sims D."/>
            <person name="Brettin T."/>
            <person name="Bruce D."/>
            <person name="Han C."/>
            <person name="Schmutz J."/>
            <person name="Larimer F."/>
            <person name="Land M."/>
            <person name="Hauser L."/>
            <person name="Kyrpides N."/>
            <person name="Kim E."/>
            <person name="Magnuson T."/>
            <person name="Richardson P."/>
        </authorList>
    </citation>
    <scope>NUCLEOTIDE SEQUENCE [LARGE SCALE GENOMIC DNA]</scope>
    <source>
        <strain evidence="3">JF-5</strain>
        <plasmid evidence="3">Plasmid pACRY01</plasmid>
    </source>
</reference>
<dbReference type="HOGENOM" id="CLU_2244074_0_0_5"/>
<dbReference type="EMBL" id="CP000689">
    <property type="protein sequence ID" value="ABQ28764.1"/>
    <property type="molecule type" value="Genomic_DNA"/>
</dbReference>
<gene>
    <name evidence="2" type="ordered locus">Acry_3137</name>
</gene>
<accession>A5FT32</accession>
<evidence type="ECO:0000256" key="1">
    <source>
        <dbReference type="SAM" id="MobiDB-lite"/>
    </source>
</evidence>
<feature type="region of interest" description="Disordered" evidence="1">
    <location>
        <begin position="76"/>
        <end position="104"/>
    </location>
</feature>
<dbReference type="KEGG" id="acr:Acry_3137"/>
<geneLocation type="plasmid" evidence="2 3">
    <name>pACRY01</name>
</geneLocation>
<evidence type="ECO:0000313" key="3">
    <source>
        <dbReference type="Proteomes" id="UP000000245"/>
    </source>
</evidence>
<keyword evidence="3" id="KW-1185">Reference proteome</keyword>
<dbReference type="Proteomes" id="UP000000245">
    <property type="component" value="Plasmid pACRY01"/>
</dbReference>
<dbReference type="AlphaFoldDB" id="A5FT32"/>
<evidence type="ECO:0000313" key="2">
    <source>
        <dbReference type="EMBL" id="ABQ28764.1"/>
    </source>
</evidence>
<sequence length="104" mass="11401">MKSLSDHPRRLGKPARIERRSSITPATLRCLSDGGCGAARLRRYSGVDWRPSTKSRWRGAETDGCPVVTATDVGRTVPAFKPAPGSDNSDQDRSRWRRAYGGAD</sequence>
<feature type="compositionally biased region" description="Basic and acidic residues" evidence="1">
    <location>
        <begin position="1"/>
        <end position="21"/>
    </location>
</feature>